<organism evidence="8 9">
    <name type="scientific">Pusillimonas minor</name>
    <dbReference type="NCBI Taxonomy" id="2697024"/>
    <lineage>
        <taxon>Bacteria</taxon>
        <taxon>Pseudomonadati</taxon>
        <taxon>Pseudomonadota</taxon>
        <taxon>Betaproteobacteria</taxon>
        <taxon>Burkholderiales</taxon>
        <taxon>Alcaligenaceae</taxon>
        <taxon>Pusillimonas</taxon>
    </lineage>
</organism>
<dbReference type="GO" id="GO:0015074">
    <property type="term" value="P:DNA integration"/>
    <property type="evidence" value="ECO:0007669"/>
    <property type="project" value="UniProtKB-KW"/>
</dbReference>
<gene>
    <name evidence="8" type="ORF">GTU67_14735</name>
</gene>
<sequence length="382" mass="44065">MTKPFKTPTGWRINYRRSRTGEKPFRCQRSFRTKLEAEEFLKALDAKVRHAARVDMRMPDSTTVGQALEEFFEERKETLAASNAKAYANRIKKWQATHYASIKIGDLTRKHMRAYIKSERARGSSESTIRNSVQIIKSMYDWLEAERDFHVENPASKLKVGSSKERKRRLTQQEHEQIIHSFDALAAAYQARASERDTLTVTLTNNKKFKTLATSNLLYLSAAYQAAIECALRREKLFSLTWRDVDLQRRVITIRDTGALNKETPASIPMSLKLVNVMRGLAGNTPRIGAALDDRVFSTLNGERAYRYLKEISRALNINDVRWHDLRHEACTRLAELGFSVLQIQRVSGHKSLQSLKRYVHISDDVMLRMLDEAHQKLHRTA</sequence>
<dbReference type="InterPro" id="IPR050090">
    <property type="entry name" value="Tyrosine_recombinase_XerCD"/>
</dbReference>
<dbReference type="PANTHER" id="PTHR30349:SF64">
    <property type="entry name" value="PROPHAGE INTEGRASE INTD-RELATED"/>
    <property type="match status" value="1"/>
</dbReference>
<dbReference type="InterPro" id="IPR013762">
    <property type="entry name" value="Integrase-like_cat_sf"/>
</dbReference>
<protein>
    <submittedName>
        <fullName evidence="8">Site-specific integrase</fullName>
    </submittedName>
</protein>
<dbReference type="InterPro" id="IPR011010">
    <property type="entry name" value="DNA_brk_join_enz"/>
</dbReference>
<comment type="similarity">
    <text evidence="1">Belongs to the 'phage' integrase family.</text>
</comment>
<keyword evidence="4" id="KW-0233">DNA recombination</keyword>
<evidence type="ECO:0000256" key="5">
    <source>
        <dbReference type="PROSITE-ProRule" id="PRU01248"/>
    </source>
</evidence>
<evidence type="ECO:0000313" key="9">
    <source>
        <dbReference type="Proteomes" id="UP000545386"/>
    </source>
</evidence>
<keyword evidence="3 5" id="KW-0238">DNA-binding</keyword>
<feature type="domain" description="Tyr recombinase" evidence="6">
    <location>
        <begin position="198"/>
        <end position="372"/>
    </location>
</feature>
<keyword evidence="2" id="KW-0229">DNA integration</keyword>
<evidence type="ECO:0000313" key="8">
    <source>
        <dbReference type="EMBL" id="MBC2771155.1"/>
    </source>
</evidence>
<accession>A0A842HWN5</accession>
<name>A0A842HWN5_9BURK</name>
<evidence type="ECO:0000259" key="7">
    <source>
        <dbReference type="PROSITE" id="PS51900"/>
    </source>
</evidence>
<dbReference type="InterPro" id="IPR010998">
    <property type="entry name" value="Integrase_recombinase_N"/>
</dbReference>
<dbReference type="Pfam" id="PF00589">
    <property type="entry name" value="Phage_integrase"/>
    <property type="match status" value="1"/>
</dbReference>
<dbReference type="CDD" id="cd00796">
    <property type="entry name" value="INT_Rci_Hp1_C"/>
    <property type="match status" value="1"/>
</dbReference>
<dbReference type="InterPro" id="IPR002104">
    <property type="entry name" value="Integrase_catalytic"/>
</dbReference>
<evidence type="ECO:0000256" key="2">
    <source>
        <dbReference type="ARBA" id="ARBA00022908"/>
    </source>
</evidence>
<dbReference type="PANTHER" id="PTHR30349">
    <property type="entry name" value="PHAGE INTEGRASE-RELATED"/>
    <property type="match status" value="1"/>
</dbReference>
<evidence type="ECO:0000259" key="6">
    <source>
        <dbReference type="PROSITE" id="PS51898"/>
    </source>
</evidence>
<dbReference type="GO" id="GO:0006310">
    <property type="term" value="P:DNA recombination"/>
    <property type="evidence" value="ECO:0007669"/>
    <property type="project" value="UniProtKB-KW"/>
</dbReference>
<comment type="caution">
    <text evidence="8">The sequence shown here is derived from an EMBL/GenBank/DDBJ whole genome shotgun (WGS) entry which is preliminary data.</text>
</comment>
<evidence type="ECO:0000256" key="3">
    <source>
        <dbReference type="ARBA" id="ARBA00023125"/>
    </source>
</evidence>
<dbReference type="Gene3D" id="1.10.150.130">
    <property type="match status" value="1"/>
</dbReference>
<dbReference type="GO" id="GO:0003677">
    <property type="term" value="F:DNA binding"/>
    <property type="evidence" value="ECO:0007669"/>
    <property type="project" value="UniProtKB-UniRule"/>
</dbReference>
<evidence type="ECO:0000256" key="1">
    <source>
        <dbReference type="ARBA" id="ARBA00008857"/>
    </source>
</evidence>
<dbReference type="PROSITE" id="PS51898">
    <property type="entry name" value="TYR_RECOMBINASE"/>
    <property type="match status" value="1"/>
</dbReference>
<dbReference type="PROSITE" id="PS51900">
    <property type="entry name" value="CB"/>
    <property type="match status" value="1"/>
</dbReference>
<feature type="domain" description="Core-binding (CB)" evidence="7">
    <location>
        <begin position="62"/>
        <end position="144"/>
    </location>
</feature>
<dbReference type="InterPro" id="IPR044068">
    <property type="entry name" value="CB"/>
</dbReference>
<keyword evidence="9" id="KW-1185">Reference proteome</keyword>
<dbReference type="Proteomes" id="UP000545386">
    <property type="component" value="Unassembled WGS sequence"/>
</dbReference>
<dbReference type="RefSeq" id="WP_123661189.1">
    <property type="nucleotide sequence ID" value="NZ_JACJUU010000023.1"/>
</dbReference>
<dbReference type="AlphaFoldDB" id="A0A842HWN5"/>
<reference evidence="8 9" key="1">
    <citation type="submission" date="2020-08" db="EMBL/GenBank/DDBJ databases">
        <title>Paraeoetvoesia sp. YC-7-48 draft genome sequence.</title>
        <authorList>
            <person name="Yao L."/>
        </authorList>
    </citation>
    <scope>NUCLEOTIDE SEQUENCE [LARGE SCALE GENOMIC DNA]</scope>
    <source>
        <strain evidence="9">YC-7-48</strain>
    </source>
</reference>
<dbReference type="SUPFAM" id="SSF56349">
    <property type="entry name" value="DNA breaking-rejoining enzymes"/>
    <property type="match status" value="1"/>
</dbReference>
<evidence type="ECO:0000256" key="4">
    <source>
        <dbReference type="ARBA" id="ARBA00023172"/>
    </source>
</evidence>
<dbReference type="Gene3D" id="1.10.443.10">
    <property type="entry name" value="Intergrase catalytic core"/>
    <property type="match status" value="1"/>
</dbReference>
<proteinExistence type="inferred from homology"/>
<dbReference type="EMBL" id="JACJUU010000023">
    <property type="protein sequence ID" value="MBC2771155.1"/>
    <property type="molecule type" value="Genomic_DNA"/>
</dbReference>